<dbReference type="EMBL" id="CP024785">
    <property type="protein sequence ID" value="AUB35179.1"/>
    <property type="molecule type" value="Genomic_DNA"/>
</dbReference>
<dbReference type="KEGG" id="nfl:COO91_01044"/>
<dbReference type="Proteomes" id="UP000232003">
    <property type="component" value="Chromosome"/>
</dbReference>
<keyword evidence="2" id="KW-1185">Reference proteome</keyword>
<evidence type="ECO:0000313" key="2">
    <source>
        <dbReference type="Proteomes" id="UP000232003"/>
    </source>
</evidence>
<accession>A0A2K8SIB1</accession>
<evidence type="ECO:0000313" key="1">
    <source>
        <dbReference type="EMBL" id="AUB35179.1"/>
    </source>
</evidence>
<name>A0A2K8SIB1_9NOSO</name>
<sequence length="37" mass="4445">METYFCSATIEYRGFKGKVSEVEIFRSDWIKFLHLGR</sequence>
<organism evidence="1 2">
    <name type="scientific">Nostoc flagelliforme CCNUN1</name>
    <dbReference type="NCBI Taxonomy" id="2038116"/>
    <lineage>
        <taxon>Bacteria</taxon>
        <taxon>Bacillati</taxon>
        <taxon>Cyanobacteriota</taxon>
        <taxon>Cyanophyceae</taxon>
        <taxon>Nostocales</taxon>
        <taxon>Nostocaceae</taxon>
        <taxon>Nostoc</taxon>
    </lineage>
</organism>
<proteinExistence type="predicted"/>
<protein>
    <submittedName>
        <fullName evidence="1">Uncharacterized protein</fullName>
    </submittedName>
</protein>
<dbReference type="AlphaFoldDB" id="A0A2K8SIB1"/>
<gene>
    <name evidence="1" type="ORF">COO91_01044</name>
</gene>
<reference evidence="1 2" key="1">
    <citation type="submission" date="2017-11" db="EMBL/GenBank/DDBJ databases">
        <title>Complete genome of a free-living desiccation-tolerant cyanobacterium and its photosynthetic adaptation to extreme terrestrial habitat.</title>
        <authorList>
            <person name="Shang J."/>
        </authorList>
    </citation>
    <scope>NUCLEOTIDE SEQUENCE [LARGE SCALE GENOMIC DNA]</scope>
    <source>
        <strain evidence="1 2">CCNUN1</strain>
    </source>
</reference>